<comment type="caution">
    <text evidence="2">The sequence shown here is derived from an EMBL/GenBank/DDBJ whole genome shotgun (WGS) entry which is preliminary data.</text>
</comment>
<protein>
    <submittedName>
        <fullName evidence="2">Uncharacterized protein</fullName>
    </submittedName>
</protein>
<dbReference type="PROSITE" id="PS51318">
    <property type="entry name" value="TAT"/>
    <property type="match status" value="1"/>
</dbReference>
<evidence type="ECO:0000313" key="3">
    <source>
        <dbReference type="Proteomes" id="UP000297729"/>
    </source>
</evidence>
<name>A0A4Y9S1U8_9BURK</name>
<dbReference type="InterPro" id="IPR006311">
    <property type="entry name" value="TAT_signal"/>
</dbReference>
<evidence type="ECO:0000256" key="1">
    <source>
        <dbReference type="SAM" id="MobiDB-lite"/>
    </source>
</evidence>
<keyword evidence="3" id="KW-1185">Reference proteome</keyword>
<proteinExistence type="predicted"/>
<feature type="region of interest" description="Disordered" evidence="1">
    <location>
        <begin position="38"/>
        <end position="61"/>
    </location>
</feature>
<dbReference type="EMBL" id="SPVG01000254">
    <property type="protein sequence ID" value="TFW15467.1"/>
    <property type="molecule type" value="Genomic_DNA"/>
</dbReference>
<dbReference type="AlphaFoldDB" id="A0A4Y9S1U8"/>
<sequence>MASRRDFLQQGLGLTAASFLSVPLIGCASGTPVRHSSTAAAAKAPSHAPLLAQAGPPAAEM</sequence>
<dbReference type="Proteomes" id="UP000297729">
    <property type="component" value="Unassembled WGS sequence"/>
</dbReference>
<organism evidence="2 3">
    <name type="scientific">Duganella callida</name>
    <dbReference type="NCBI Taxonomy" id="2561932"/>
    <lineage>
        <taxon>Bacteria</taxon>
        <taxon>Pseudomonadati</taxon>
        <taxon>Pseudomonadota</taxon>
        <taxon>Betaproteobacteria</taxon>
        <taxon>Burkholderiales</taxon>
        <taxon>Oxalobacteraceae</taxon>
        <taxon>Telluria group</taxon>
        <taxon>Duganella</taxon>
    </lineage>
</organism>
<accession>A0A4Y9S1U8</accession>
<evidence type="ECO:0000313" key="2">
    <source>
        <dbReference type="EMBL" id="TFW15467.1"/>
    </source>
</evidence>
<feature type="non-terminal residue" evidence="2">
    <location>
        <position position="61"/>
    </location>
</feature>
<reference evidence="2 3" key="1">
    <citation type="submission" date="2019-03" db="EMBL/GenBank/DDBJ databases">
        <title>Draft Genome Sequence of Duganella callidus sp. nov., a Novel Duganella Species Isolated from Cultivated Soil.</title>
        <authorList>
            <person name="Raths R."/>
            <person name="Peta V."/>
            <person name="Bucking H."/>
        </authorList>
    </citation>
    <scope>NUCLEOTIDE SEQUENCE [LARGE SCALE GENOMIC DNA]</scope>
    <source>
        <strain evidence="2 3">DN04</strain>
    </source>
</reference>
<gene>
    <name evidence="2" type="ORF">E4L98_26580</name>
</gene>